<protein>
    <submittedName>
        <fullName evidence="1">Uncharacterized protein</fullName>
    </submittedName>
</protein>
<proteinExistence type="predicted"/>
<organism evidence="1 2">
    <name type="scientific">Borrelia bissettiae (strain DSM 17990 / CIP 109136 / DN127)</name>
    <name type="common">Borreliella bissettiae</name>
    <dbReference type="NCBI Taxonomy" id="521010"/>
    <lineage>
        <taxon>Bacteria</taxon>
        <taxon>Pseudomonadati</taxon>
        <taxon>Spirochaetota</taxon>
        <taxon>Spirochaetia</taxon>
        <taxon>Spirochaetales</taxon>
        <taxon>Borreliaceae</taxon>
        <taxon>Borreliella</taxon>
    </lineage>
</organism>
<evidence type="ECO:0000313" key="2">
    <source>
        <dbReference type="Proteomes" id="UP000001634"/>
    </source>
</evidence>
<accession>G0ANP5</accession>
<keyword evidence="1" id="KW-0614">Plasmid</keyword>
<reference evidence="1 2" key="2">
    <citation type="journal article" date="2012" name="J. Bacteriol.">
        <title>Whole-Genome Sequences of Borrelia bissettii, Borrelia valaisiana, and Borrelia spielmanii.</title>
        <authorList>
            <person name="Schutzer S.E."/>
            <person name="Fraser-Liggett C.M."/>
            <person name="Qiu W.G."/>
            <person name="Kraiczy P."/>
            <person name="Mongodin E.F."/>
            <person name="Dunn J.J."/>
            <person name="Luft B.J."/>
            <person name="Casjens S.R."/>
        </authorList>
    </citation>
    <scope>NUCLEOTIDE SEQUENCE [LARGE SCALE GENOMIC DNA]</scope>
    <source>
        <strain evidence="1 2">DN127</strain>
    </source>
</reference>
<sequence>MENFKSKVSSKVDELMQADVPQVQAIEQLAQVLLKIWD</sequence>
<dbReference type="KEGG" id="bbs:BbiDN127_NXAF0031"/>
<reference key="1">
    <citation type="submission" date="2011-06" db="EMBL/GenBank/DDBJ databases">
        <authorList>
            <person name="Mongodin E.F."/>
            <person name="Casjens S.R."/>
            <person name="Fraser-Liggett C.M."/>
            <person name="Qiu W.-G."/>
            <person name="Dunn J.J."/>
            <person name="Luft B.J."/>
            <person name="Schutzer S.E."/>
        </authorList>
    </citation>
    <scope>NUCLEOTIDE SEQUENCE</scope>
    <source>
        <strain>DN127</strain>
    </source>
</reference>
<keyword evidence="2" id="KW-1185">Reference proteome</keyword>
<dbReference type="HOGENOM" id="CLU_3325182_0_0_12"/>
<gene>
    <name evidence="1" type="ordered locus">BbiDN127_NXAF0031</name>
</gene>
<dbReference type="EMBL" id="CP002754">
    <property type="protein sequence ID" value="AEL19321.1"/>
    <property type="molecule type" value="Genomic_DNA"/>
</dbReference>
<dbReference type="Proteomes" id="UP000001634">
    <property type="component" value="Plasmid cp32-quad"/>
</dbReference>
<geneLocation type="plasmid" evidence="1 2">
    <name>cp32-quad</name>
</geneLocation>
<dbReference type="AlphaFoldDB" id="G0ANP5"/>
<name>G0ANP5_BORBD</name>
<evidence type="ECO:0000313" key="1">
    <source>
        <dbReference type="EMBL" id="AEL19321.1"/>
    </source>
</evidence>